<organism evidence="2 3">
    <name type="scientific">Galerina marginata (strain CBS 339.88)</name>
    <dbReference type="NCBI Taxonomy" id="685588"/>
    <lineage>
        <taxon>Eukaryota</taxon>
        <taxon>Fungi</taxon>
        <taxon>Dikarya</taxon>
        <taxon>Basidiomycota</taxon>
        <taxon>Agaricomycotina</taxon>
        <taxon>Agaricomycetes</taxon>
        <taxon>Agaricomycetidae</taxon>
        <taxon>Agaricales</taxon>
        <taxon>Agaricineae</taxon>
        <taxon>Strophariaceae</taxon>
        <taxon>Galerina</taxon>
    </lineage>
</organism>
<proteinExistence type="predicted"/>
<gene>
    <name evidence="2" type="ORF">GALMADRAFT_43913</name>
</gene>
<dbReference type="InterPro" id="IPR041577">
    <property type="entry name" value="RT_RNaseH_2"/>
</dbReference>
<dbReference type="Pfam" id="PF17919">
    <property type="entry name" value="RT_RNaseH_2"/>
    <property type="match status" value="1"/>
</dbReference>
<name>A0A067T0C2_GALM3</name>
<dbReference type="EMBL" id="KL142378">
    <property type="protein sequence ID" value="KDR76581.1"/>
    <property type="molecule type" value="Genomic_DNA"/>
</dbReference>
<evidence type="ECO:0000259" key="1">
    <source>
        <dbReference type="Pfam" id="PF17919"/>
    </source>
</evidence>
<protein>
    <recommendedName>
        <fullName evidence="1">Reverse transcriptase/retrotransposon-derived protein RNase H-like domain-containing protein</fullName>
    </recommendedName>
</protein>
<feature type="non-terminal residue" evidence="2">
    <location>
        <position position="74"/>
    </location>
</feature>
<keyword evidence="3" id="KW-1185">Reference proteome</keyword>
<dbReference type="AlphaFoldDB" id="A0A067T0C2"/>
<accession>A0A067T0C2</accession>
<reference evidence="3" key="1">
    <citation type="journal article" date="2014" name="Proc. Natl. Acad. Sci. U.S.A.">
        <title>Extensive sampling of basidiomycete genomes demonstrates inadequacy of the white-rot/brown-rot paradigm for wood decay fungi.</title>
        <authorList>
            <person name="Riley R."/>
            <person name="Salamov A.A."/>
            <person name="Brown D.W."/>
            <person name="Nagy L.G."/>
            <person name="Floudas D."/>
            <person name="Held B.W."/>
            <person name="Levasseur A."/>
            <person name="Lombard V."/>
            <person name="Morin E."/>
            <person name="Otillar R."/>
            <person name="Lindquist E.A."/>
            <person name="Sun H."/>
            <person name="LaButti K.M."/>
            <person name="Schmutz J."/>
            <person name="Jabbour D."/>
            <person name="Luo H."/>
            <person name="Baker S.E."/>
            <person name="Pisabarro A.G."/>
            <person name="Walton J.D."/>
            <person name="Blanchette R.A."/>
            <person name="Henrissat B."/>
            <person name="Martin F."/>
            <person name="Cullen D."/>
            <person name="Hibbett D.S."/>
            <person name="Grigoriev I.V."/>
        </authorList>
    </citation>
    <scope>NUCLEOTIDE SEQUENCE [LARGE SCALE GENOMIC DNA]</scope>
    <source>
        <strain evidence="3">CBS 339.88</strain>
    </source>
</reference>
<feature type="domain" description="Reverse transcriptase/retrotransposon-derived protein RNase H-like" evidence="1">
    <location>
        <begin position="10"/>
        <end position="61"/>
    </location>
</feature>
<evidence type="ECO:0000313" key="2">
    <source>
        <dbReference type="EMBL" id="KDR76581.1"/>
    </source>
</evidence>
<sequence length="74" mass="8163">MRAYKLADIWTQEHTKTFLSLKACLISEPVLSAPKYDGTPFILTTDGCKDAFAGVLAQRIETTLPGGKVVKRLH</sequence>
<dbReference type="STRING" id="685588.A0A067T0C2"/>
<dbReference type="OrthoDB" id="2662456at2759"/>
<dbReference type="Proteomes" id="UP000027222">
    <property type="component" value="Unassembled WGS sequence"/>
</dbReference>
<dbReference type="HOGENOM" id="CLU_178721_0_0_1"/>
<dbReference type="SUPFAM" id="SSF56672">
    <property type="entry name" value="DNA/RNA polymerases"/>
    <property type="match status" value="1"/>
</dbReference>
<evidence type="ECO:0000313" key="3">
    <source>
        <dbReference type="Proteomes" id="UP000027222"/>
    </source>
</evidence>
<dbReference type="InterPro" id="IPR043502">
    <property type="entry name" value="DNA/RNA_pol_sf"/>
</dbReference>